<evidence type="ECO:0000313" key="13">
    <source>
        <dbReference type="Proteomes" id="UP000792457"/>
    </source>
</evidence>
<feature type="region of interest" description="Disordered" evidence="9">
    <location>
        <begin position="579"/>
        <end position="608"/>
    </location>
</feature>
<evidence type="ECO:0000256" key="5">
    <source>
        <dbReference type="ARBA" id="ARBA00022806"/>
    </source>
</evidence>
<reference evidence="12" key="1">
    <citation type="submission" date="2013-04" db="EMBL/GenBank/DDBJ databases">
        <authorList>
            <person name="Qu J."/>
            <person name="Murali S.C."/>
            <person name="Bandaranaike D."/>
            <person name="Bellair M."/>
            <person name="Blankenburg K."/>
            <person name="Chao H."/>
            <person name="Dinh H."/>
            <person name="Doddapaneni H."/>
            <person name="Downs B."/>
            <person name="Dugan-Rocha S."/>
            <person name="Elkadiri S."/>
            <person name="Gnanaolivu R.D."/>
            <person name="Hernandez B."/>
            <person name="Javaid M."/>
            <person name="Jayaseelan J.C."/>
            <person name="Lee S."/>
            <person name="Li M."/>
            <person name="Ming W."/>
            <person name="Munidasa M."/>
            <person name="Muniz J."/>
            <person name="Nguyen L."/>
            <person name="Ongeri F."/>
            <person name="Osuji N."/>
            <person name="Pu L.-L."/>
            <person name="Puazo M."/>
            <person name="Qu C."/>
            <person name="Quiroz J."/>
            <person name="Raj R."/>
            <person name="Weissenberger G."/>
            <person name="Xin Y."/>
            <person name="Zou X."/>
            <person name="Han Y."/>
            <person name="Richards S."/>
            <person name="Worley K."/>
            <person name="Muzny D."/>
            <person name="Gibbs R."/>
        </authorList>
    </citation>
    <scope>NUCLEOTIDE SEQUENCE</scope>
    <source>
        <strain evidence="12">Sampled in the wild</strain>
    </source>
</reference>
<feature type="compositionally biased region" description="Polar residues" evidence="9">
    <location>
        <begin position="24"/>
        <end position="39"/>
    </location>
</feature>
<accession>A0A8K0JYG0</accession>
<feature type="compositionally biased region" description="Polar residues" evidence="9">
    <location>
        <begin position="599"/>
        <end position="608"/>
    </location>
</feature>
<dbReference type="InterPro" id="IPR027417">
    <property type="entry name" value="P-loop_NTPase"/>
</dbReference>
<feature type="compositionally biased region" description="Basic and acidic residues" evidence="9">
    <location>
        <begin position="579"/>
        <end position="598"/>
    </location>
</feature>
<evidence type="ECO:0000256" key="9">
    <source>
        <dbReference type="SAM" id="MobiDB-lite"/>
    </source>
</evidence>
<dbReference type="GO" id="GO:0042078">
    <property type="term" value="P:germ-line stem cell division"/>
    <property type="evidence" value="ECO:0007669"/>
    <property type="project" value="TreeGrafter"/>
</dbReference>
<dbReference type="GO" id="GO:0016787">
    <property type="term" value="F:hydrolase activity"/>
    <property type="evidence" value="ECO:0007669"/>
    <property type="project" value="UniProtKB-KW"/>
</dbReference>
<dbReference type="Proteomes" id="UP000792457">
    <property type="component" value="Unassembled WGS sequence"/>
</dbReference>
<feature type="compositionally biased region" description="Low complexity" evidence="9">
    <location>
        <begin position="790"/>
        <end position="803"/>
    </location>
</feature>
<comment type="caution">
    <text evidence="12">The sequence shown here is derived from an EMBL/GenBank/DDBJ whole genome shotgun (WGS) entry which is preliminary data.</text>
</comment>
<keyword evidence="5" id="KW-0347">Helicase</keyword>
<keyword evidence="6" id="KW-0067">ATP-binding</keyword>
<dbReference type="SMART" id="SM00487">
    <property type="entry name" value="DEXDc"/>
    <property type="match status" value="1"/>
</dbReference>
<dbReference type="PROSITE" id="PS50103">
    <property type="entry name" value="ZF_C3H1"/>
    <property type="match status" value="1"/>
</dbReference>
<dbReference type="InterPro" id="IPR000571">
    <property type="entry name" value="Znf_CCCH"/>
</dbReference>
<evidence type="ECO:0000259" key="11">
    <source>
        <dbReference type="PROSITE" id="PS51192"/>
    </source>
</evidence>
<dbReference type="GO" id="GO:0003724">
    <property type="term" value="F:RNA helicase activity"/>
    <property type="evidence" value="ECO:0007669"/>
    <property type="project" value="UniProtKB-EC"/>
</dbReference>
<feature type="compositionally biased region" description="Polar residues" evidence="9">
    <location>
        <begin position="119"/>
        <end position="132"/>
    </location>
</feature>
<feature type="domain" description="C3H1-type" evidence="10">
    <location>
        <begin position="1351"/>
        <end position="1378"/>
    </location>
</feature>
<evidence type="ECO:0000256" key="8">
    <source>
        <dbReference type="PROSITE-ProRule" id="PRU00723"/>
    </source>
</evidence>
<dbReference type="GO" id="GO:0008270">
    <property type="term" value="F:zinc ion binding"/>
    <property type="evidence" value="ECO:0007669"/>
    <property type="project" value="UniProtKB-KW"/>
</dbReference>
<keyword evidence="8" id="KW-0863">Zinc-finger</keyword>
<evidence type="ECO:0000256" key="2">
    <source>
        <dbReference type="ARBA" id="ARBA00022737"/>
    </source>
</evidence>
<evidence type="ECO:0000256" key="3">
    <source>
        <dbReference type="ARBA" id="ARBA00022741"/>
    </source>
</evidence>
<feature type="domain" description="Helicase ATP-binding" evidence="11">
    <location>
        <begin position="902"/>
        <end position="1065"/>
    </location>
</feature>
<dbReference type="GO" id="GO:0003676">
    <property type="term" value="F:nucleic acid binding"/>
    <property type="evidence" value="ECO:0007669"/>
    <property type="project" value="InterPro"/>
</dbReference>
<dbReference type="Pfam" id="PF00270">
    <property type="entry name" value="DEAD"/>
    <property type="match status" value="1"/>
</dbReference>
<keyword evidence="8" id="KW-0862">Zinc</keyword>
<feature type="region of interest" description="Disordered" evidence="9">
    <location>
        <begin position="308"/>
        <end position="328"/>
    </location>
</feature>
<name>A0A8K0JYG0_LADFU</name>
<sequence>MKEKNPVIAVGRGLPLLIQEEKLSSSQMEDSQRKNTNLHNPYDIFSKSKVENLEESTTYQQDSSVLLLGRIPAGHPSQFEEINDKFKKTKGVTKKNNPYRNTSSPHRKSPSSSPDDGKNINQSRDINLDTSSNKGEFLDPAFLLQSQKTLSSKGPCENISFLKRGTGSNCKETTKEIVTTTKASESPIAPCSKIMKLLLSSNRYSEEEKSDETTKDVGISLPEKTSSTMHPIISFNKSCGNDLFSKESHNMSVRLKSQPLAQNDVEMEEKPSRISSSFVDERKANMESSKKKITNPFQSLFEALRKKSKNNRDVSEEQTCSDAPISETVPPVLSHVTNKQSESSRIDGCDTTLPSNVNQTSVVSFPKRSAELLKVQSAERQINITSTINKNLDDNNDPKEYKEIRDGTNTTDIIGDSCPKVSSDPDQLKAALDLISSFISNIETVDSERPPVDLTRLKKELNTFSQHVISKNTNKLYTSGNDISTPLVNNKLDRSSEHDLDVNSKNVVGSNSEVNSVDCIESFNPHPVMPIIEKLKFPGNISVSMEKKVEEISSQEESKEILEFPKHIEVNYEIKEVSQSKKSEDTFKESLTSKDTESPKNLSNVEQNIPNERSPFSLLSFFPENKHSVKDVKIISHEKPCSSVSKGGVSPNTSHGNFSNETASGRKSFLETFLSSKVEELDIQEVKDVVQTPQKNICKDIIDVSEINNESDTSVPLGKSILESKPSLDDDHVSRNISSCSKILQEMEQMEKNKCLQIIKDEGIPMVELSARLPASAAQNIRKSKGSSPVSSTNNDCDSSSSAADEDSVISKQKILEPEVITPSVHKDNLPLLLRDSWLSGYSNDDCLFTHKRQKMCRVLVRGRFLAQRITSIAQATFPKSLHQALADMRFRDPMRIQTYAWPALMRGHDLVMVNPPRSGKTLGYLVPLLGFMLSPELYSELPAGNGPLVLIVCPSWKVVSQVNEFCETLLSSIKDCVKVIPTYGGIEAEQTKAEFYIYVYDVSLINGCHVLISTPRCFLRLLKQDRITTSLERLCHLVFDEADMLMKLFFPEVKEILRECRLLLQRRARIAAESNPSGGAASYAMVKLVAASKSWCPQMESFVTNIIDKPVIFIGSYLEAAVYAQLKPKLHLVGFGVNKERSEPEKIHSSQNINVEVNDIVLHIIKRRVGLYKIVVACESKTEALKLAPKINALGAQVLVIHENVLHVDIAEAINTWTFSKQPGAYPVLIVTDGALPEVNIGDAEHLIHVGIPSSSKTQFGLRFSTLMDNYRDVLDKASDGTESNKNCFVDIIVDTNMPDLEMTGLIDFMHRLGMEIPKELEVAATTFGIIHLIFYYPKKSLLNKERLRKKDIELCPNLKSFGECSSSSCNFRHVISPELDKPKDLPL</sequence>
<keyword evidence="4" id="KW-0378">Hydrolase</keyword>
<dbReference type="PANTHER" id="PTHR22655:SF2">
    <property type="entry name" value="ATP-DEPENDENT RNA HELICASE TDRD12-RELATED"/>
    <property type="match status" value="1"/>
</dbReference>
<feature type="region of interest" description="Disordered" evidence="9">
    <location>
        <begin position="641"/>
        <end position="662"/>
    </location>
</feature>
<feature type="zinc finger region" description="C3H1-type" evidence="8">
    <location>
        <begin position="1351"/>
        <end position="1378"/>
    </location>
</feature>
<dbReference type="InterPro" id="IPR014001">
    <property type="entry name" value="Helicase_ATP-bd"/>
</dbReference>
<keyword evidence="8" id="KW-0479">Metal-binding</keyword>
<feature type="compositionally biased region" description="Polar residues" evidence="9">
    <location>
        <begin position="642"/>
        <end position="662"/>
    </location>
</feature>
<keyword evidence="13" id="KW-1185">Reference proteome</keyword>
<feature type="region of interest" description="Disordered" evidence="9">
    <location>
        <begin position="21"/>
        <end position="40"/>
    </location>
</feature>
<evidence type="ECO:0000256" key="1">
    <source>
        <dbReference type="ARBA" id="ARBA00012552"/>
    </source>
</evidence>
<dbReference type="GO" id="GO:0005524">
    <property type="term" value="F:ATP binding"/>
    <property type="evidence" value="ECO:0007669"/>
    <property type="project" value="UniProtKB-KW"/>
</dbReference>
<organism evidence="12 13">
    <name type="scientific">Ladona fulva</name>
    <name type="common">Scarce chaser dragonfly</name>
    <name type="synonym">Libellula fulva</name>
    <dbReference type="NCBI Taxonomy" id="123851"/>
    <lineage>
        <taxon>Eukaryota</taxon>
        <taxon>Metazoa</taxon>
        <taxon>Ecdysozoa</taxon>
        <taxon>Arthropoda</taxon>
        <taxon>Hexapoda</taxon>
        <taxon>Insecta</taxon>
        <taxon>Pterygota</taxon>
        <taxon>Palaeoptera</taxon>
        <taxon>Odonata</taxon>
        <taxon>Epiprocta</taxon>
        <taxon>Anisoptera</taxon>
        <taxon>Libelluloidea</taxon>
        <taxon>Libellulidae</taxon>
        <taxon>Ladona</taxon>
    </lineage>
</organism>
<comment type="catalytic activity">
    <reaction evidence="7">
        <text>ATP + H2O = ADP + phosphate + H(+)</text>
        <dbReference type="Rhea" id="RHEA:13065"/>
        <dbReference type="ChEBI" id="CHEBI:15377"/>
        <dbReference type="ChEBI" id="CHEBI:15378"/>
        <dbReference type="ChEBI" id="CHEBI:30616"/>
        <dbReference type="ChEBI" id="CHEBI:43474"/>
        <dbReference type="ChEBI" id="CHEBI:456216"/>
        <dbReference type="EC" id="3.6.4.13"/>
    </reaction>
</comment>
<dbReference type="OrthoDB" id="249932at2759"/>
<dbReference type="EC" id="3.6.4.13" evidence="1"/>
<dbReference type="PANTHER" id="PTHR22655">
    <property type="entry name" value="ATP-DEPENDENT RNA HELICASE TDRD12-RELATED"/>
    <property type="match status" value="1"/>
</dbReference>
<evidence type="ECO:0000259" key="10">
    <source>
        <dbReference type="PROSITE" id="PS50103"/>
    </source>
</evidence>
<dbReference type="PROSITE" id="PS51192">
    <property type="entry name" value="HELICASE_ATP_BIND_1"/>
    <property type="match status" value="1"/>
</dbReference>
<feature type="region of interest" description="Disordered" evidence="9">
    <location>
        <begin position="75"/>
        <end position="132"/>
    </location>
</feature>
<dbReference type="SUPFAM" id="SSF52540">
    <property type="entry name" value="P-loop containing nucleoside triphosphate hydrolases"/>
    <property type="match status" value="1"/>
</dbReference>
<gene>
    <name evidence="12" type="ORF">J437_LFUL005664</name>
</gene>
<feature type="region of interest" description="Disordered" evidence="9">
    <location>
        <begin position="780"/>
        <end position="808"/>
    </location>
</feature>
<keyword evidence="2" id="KW-0677">Repeat</keyword>
<proteinExistence type="predicted"/>
<dbReference type="EMBL" id="KZ308218">
    <property type="protein sequence ID" value="KAG8224956.1"/>
    <property type="molecule type" value="Genomic_DNA"/>
</dbReference>
<dbReference type="Gene3D" id="3.40.50.300">
    <property type="entry name" value="P-loop containing nucleotide triphosphate hydrolases"/>
    <property type="match status" value="2"/>
</dbReference>
<reference evidence="12" key="2">
    <citation type="submission" date="2017-10" db="EMBL/GenBank/DDBJ databases">
        <title>Ladona fulva Genome sequencing and assembly.</title>
        <authorList>
            <person name="Murali S."/>
            <person name="Richards S."/>
            <person name="Bandaranaike D."/>
            <person name="Bellair M."/>
            <person name="Blankenburg K."/>
            <person name="Chao H."/>
            <person name="Dinh H."/>
            <person name="Doddapaneni H."/>
            <person name="Dugan-Rocha S."/>
            <person name="Elkadiri S."/>
            <person name="Gnanaolivu R."/>
            <person name="Hernandez B."/>
            <person name="Skinner E."/>
            <person name="Javaid M."/>
            <person name="Lee S."/>
            <person name="Li M."/>
            <person name="Ming W."/>
            <person name="Munidasa M."/>
            <person name="Muniz J."/>
            <person name="Nguyen L."/>
            <person name="Hughes D."/>
            <person name="Osuji N."/>
            <person name="Pu L.-L."/>
            <person name="Puazo M."/>
            <person name="Qu C."/>
            <person name="Quiroz J."/>
            <person name="Raj R."/>
            <person name="Weissenberger G."/>
            <person name="Xin Y."/>
            <person name="Zou X."/>
            <person name="Han Y."/>
            <person name="Worley K."/>
            <person name="Muzny D."/>
            <person name="Gibbs R."/>
        </authorList>
    </citation>
    <scope>NUCLEOTIDE SEQUENCE</scope>
    <source>
        <strain evidence="12">Sampled in the wild</strain>
    </source>
</reference>
<protein>
    <recommendedName>
        <fullName evidence="1">RNA helicase</fullName>
        <ecNumber evidence="1">3.6.4.13</ecNumber>
    </recommendedName>
</protein>
<keyword evidence="3" id="KW-0547">Nucleotide-binding</keyword>
<evidence type="ECO:0000313" key="12">
    <source>
        <dbReference type="EMBL" id="KAG8224956.1"/>
    </source>
</evidence>
<evidence type="ECO:0000256" key="6">
    <source>
        <dbReference type="ARBA" id="ARBA00022840"/>
    </source>
</evidence>
<evidence type="ECO:0000256" key="7">
    <source>
        <dbReference type="ARBA" id="ARBA00047984"/>
    </source>
</evidence>
<dbReference type="InterPro" id="IPR011545">
    <property type="entry name" value="DEAD/DEAH_box_helicase_dom"/>
</dbReference>
<evidence type="ECO:0000256" key="4">
    <source>
        <dbReference type="ARBA" id="ARBA00022801"/>
    </source>
</evidence>
<feature type="compositionally biased region" description="Polar residues" evidence="9">
    <location>
        <begin position="780"/>
        <end position="789"/>
    </location>
</feature>